<dbReference type="PANTHER" id="PTHR12393">
    <property type="entry name" value="SPHINGOMYELIN PHOSPHODIESTERASE RELATED"/>
    <property type="match status" value="1"/>
</dbReference>
<dbReference type="GO" id="GO:0016020">
    <property type="term" value="C:membrane"/>
    <property type="evidence" value="ECO:0007669"/>
    <property type="project" value="TreeGrafter"/>
</dbReference>
<dbReference type="EMBL" id="PGGS01000162">
    <property type="protein sequence ID" value="PNH07776.1"/>
    <property type="molecule type" value="Genomic_DNA"/>
</dbReference>
<dbReference type="InterPro" id="IPR036770">
    <property type="entry name" value="Ankyrin_rpt-contain_sf"/>
</dbReference>
<dbReference type="GO" id="GO:0004620">
    <property type="term" value="F:phospholipase activity"/>
    <property type="evidence" value="ECO:0007669"/>
    <property type="project" value="TreeGrafter"/>
</dbReference>
<dbReference type="InterPro" id="IPR002110">
    <property type="entry name" value="Ankyrin_rpt"/>
</dbReference>
<feature type="domain" description="F-box" evidence="2">
    <location>
        <begin position="504"/>
        <end position="545"/>
    </location>
</feature>
<accession>A0A2J8A5H4</accession>
<organism evidence="3 4">
    <name type="scientific">Tetrabaena socialis</name>
    <dbReference type="NCBI Taxonomy" id="47790"/>
    <lineage>
        <taxon>Eukaryota</taxon>
        <taxon>Viridiplantae</taxon>
        <taxon>Chlorophyta</taxon>
        <taxon>core chlorophytes</taxon>
        <taxon>Chlorophyceae</taxon>
        <taxon>CS clade</taxon>
        <taxon>Chlamydomonadales</taxon>
        <taxon>Tetrabaenaceae</taxon>
        <taxon>Tetrabaena</taxon>
    </lineage>
</organism>
<evidence type="ECO:0000259" key="2">
    <source>
        <dbReference type="SMART" id="SM00256"/>
    </source>
</evidence>
<dbReference type="Pfam" id="PF00646">
    <property type="entry name" value="F-box"/>
    <property type="match status" value="2"/>
</dbReference>
<name>A0A2J8A5H4_9CHLO</name>
<evidence type="ECO:0000313" key="3">
    <source>
        <dbReference type="EMBL" id="PNH07776.1"/>
    </source>
</evidence>
<feature type="compositionally biased region" description="Polar residues" evidence="1">
    <location>
        <begin position="1670"/>
        <end position="1682"/>
    </location>
</feature>
<evidence type="ECO:0000256" key="1">
    <source>
        <dbReference type="SAM" id="MobiDB-lite"/>
    </source>
</evidence>
<proteinExistence type="predicted"/>
<dbReference type="GO" id="GO:0005783">
    <property type="term" value="C:endoplasmic reticulum"/>
    <property type="evidence" value="ECO:0007669"/>
    <property type="project" value="TreeGrafter"/>
</dbReference>
<dbReference type="GO" id="GO:0046513">
    <property type="term" value="P:ceramide biosynthetic process"/>
    <property type="evidence" value="ECO:0007669"/>
    <property type="project" value="TreeGrafter"/>
</dbReference>
<protein>
    <submittedName>
        <fullName evidence="3">Ankyrin repeat domain-containing protein</fullName>
    </submittedName>
</protein>
<dbReference type="InterPro" id="IPR001810">
    <property type="entry name" value="F-box_dom"/>
</dbReference>
<dbReference type="GO" id="GO:0071944">
    <property type="term" value="C:cell periphery"/>
    <property type="evidence" value="ECO:0007669"/>
    <property type="project" value="TreeGrafter"/>
</dbReference>
<sequence length="2166" mass="229474">MPEFLPDSQLQVVAPGSCQHLPPELLFRVLACLPGNQQACTARLVCKAAAAALNRPQHATIHLSQPSPHGEFVRRWGKPGAMRPLTLARRHLLLSLTAASGCLENLQWLAERVGCSLVADVFEAAAGAGRVAVCRWLQRQGCVGQWQALNAAAGTGQRSVVERLLVQGSPMHAACAAARGGHVGLMDWLLQRCGPRCSWGSPASLLEGAAEGCDLPTLQRLHDTCQQGEQPAAARLLTGTLAAAAGSPTPDWRAKALHAYFSTAFASAAWSAAVSLAARAGQLPVVAWLLEVEVGDPGETLALEACHMEAAAESGSVELLAWLRRRGCPWHLHTFGPAAVAGSEEALEWLATHGCPMTEPDGRWPDPYLVPAIREDWRTLACVRRLGCPWQPNGGTFTSAVLDCRCSLPALRWLLRLGCPMDWQRASKAAARRRDPSAAAPAPYPCGRSSNAHAFPTSPPPALGIVFFQRCRPNSPPWQDGTGRRGTGSLSRLQVVAPGSCQHLPPELVFRVLACLPSNRQACAARLVCKAAAAALSGPQHTTIHLSQPSPHSDFVRRWGKPGAMRPLTLARRHLLLSLTAASGCLENLQWLAERVGCSLVADVFVAAAGAGRLEVCRWLKQQGCDGQLTALNAAAEAGQRSVVERLLRHGSTIHAACAAARGGHVGLMDWLLQRCGPRCSWGSPASLLEGAAEGCDLPTLQRLHGTYVQGGHPAAARLPTGILAAAAGSPTPDWEAKVEWLEGLGAAATSSHEACTRAASCPDALDRLTWLRARGYQWDWQATRAAAVAGNVGALRYLLAEGCDVADGTFAASAGAGQLASLQALHAHFSTAIASAAWSAAVSSAARAGQLPVVAWLLEVEVGDPGETLALEACHMEAAAESGSVELLAWLRRRGCPWHLHTFGPAAVAGSEEALEWLTTHGCPMTEPDGRWPDPYLAPAIREDWRTLACVRRLGCPWQPDGGTFTSAVQDCRCSAPALRWLLELGCPAKPLREKGHKYDGSGASEFKTSLDQRPRGPMAALLPETMPDVDDDAAEPAVVAAATSWQDLPPDLLPLLLSGLTHNELACNLRLSNKAAAAAFSSPQHTTVRLSLPSPHGEFARRWGGPGGMRPLTLVRRRQLLCLTAASGCLENLAWLVERAGCALSDKSGGIVFSSAAVAGRLDVCQWLQQQGCQEGLEWTLSEAAGAGQQSVVEWLLANGHSDAIHAIRSAARHGHVGLMDWLLQRHGLGRGRGAAATFLTAAAVGCDLPTLQRLHHTYLPDDPPTHPPAPRQPLQPPARLLMGVLAAAAGSPTPDWAAKVEWLEELGVPASSPEVCAMAASHPDALDRLTWLKGRGYPLDRPATHQAAMAGNVSALRYLLAEGCPVNNYTLESAAGAGQLAALQAFHAHGGAFTPAAWSGAVASAAREGHLQVVAWLLEAQLVAAEWLVQDGAGVLTEAARSGSMELLAWLRERGCPWSGHVLAAAAEAGSEEALEWLVAQGCPVPEPGGADDPYTSAAHQGDWGTLICLHRLGCPWQPRSGVFARAVGERWPLPVLSRLLELGCPVDWQAALEAAAVASGDASAAFLPPQQTARRPRVLPVALRASTRRRGVINQASTRQRGSLGARARVRAEPQLQATSPALDAAVPWQDLPPELLPHLLACLPPNERACTARLVCKAATPLSSGPQHTTVRLSQPSPRGEFVRRWGGPGAMRPLTLTRRRLLLSLTAASGCLENLQWLAESAGCSLSIKAMEAAAAAGQVEVCRWLQQQGCGVGFGALEAAAGAGQRSVVEWLLIYGQGAYTRGDGSDGRTNLACGAARGGHVGLMDWLLQRFGLGRGAGWVAALLEAAAEGCDLPTLQRLYHCTHRQGEQPPVEVLKGIVGIAAAAAGSPTPDWQAKVEWLEELCVPASSSDACAKAASRPDALDRLTWLRGRGYPWGWQATEAAAAAGNVGALRYLLAEGCPVDKAMFGAAAGAGQLVSLQALHEHRAGIHPNRWYGAFKPAARAGHLPVMSWLYDTQLVAPEWLVENGTGMLTDAARLGSVEMLAWLRERGCVWDDRILIAAAEAGSQEAIEWLVAQGYPTEEPGGAGDDPYIPAALQGDWATLACLHRLGCPWQPSGVAFTSAARWGQVPVLRRLLELGCPVDWQAALGAAEESGDASVWAWLEEQRDRVGGPLQQ</sequence>
<dbReference type="SMART" id="SM00256">
    <property type="entry name" value="FBOX"/>
    <property type="match status" value="3"/>
</dbReference>
<evidence type="ECO:0000313" key="4">
    <source>
        <dbReference type="Proteomes" id="UP000236333"/>
    </source>
</evidence>
<dbReference type="SMART" id="SM00248">
    <property type="entry name" value="ANK"/>
    <property type="match status" value="7"/>
</dbReference>
<feature type="domain" description="F-box" evidence="2">
    <location>
        <begin position="1636"/>
        <end position="1677"/>
    </location>
</feature>
<reference evidence="3 4" key="1">
    <citation type="journal article" date="2017" name="Mol. Biol. Evol.">
        <title>The 4-celled Tetrabaena socialis nuclear genome reveals the essential components for genetic control of cell number at the origin of multicellularity in the volvocine lineage.</title>
        <authorList>
            <person name="Featherston J."/>
            <person name="Arakaki Y."/>
            <person name="Hanschen E.R."/>
            <person name="Ferris P.J."/>
            <person name="Michod R.E."/>
            <person name="Olson B.J.S.C."/>
            <person name="Nozaki H."/>
            <person name="Durand P.M."/>
        </authorList>
    </citation>
    <scope>NUCLEOTIDE SEQUENCE [LARGE SCALE GENOMIC DNA]</scope>
    <source>
        <strain evidence="3 4">NIES-571</strain>
    </source>
</reference>
<dbReference type="SUPFAM" id="SSF48403">
    <property type="entry name" value="Ankyrin repeat"/>
    <property type="match status" value="5"/>
</dbReference>
<dbReference type="SUPFAM" id="SSF140860">
    <property type="entry name" value="Pseudo ankyrin repeat-like"/>
    <property type="match status" value="2"/>
</dbReference>
<dbReference type="Gene3D" id="1.25.40.20">
    <property type="entry name" value="Ankyrin repeat-containing domain"/>
    <property type="match status" value="7"/>
</dbReference>
<comment type="caution">
    <text evidence="3">The sequence shown here is derived from an EMBL/GenBank/DDBJ whole genome shotgun (WGS) entry which is preliminary data.</text>
</comment>
<gene>
    <name evidence="3" type="ORF">TSOC_005748</name>
</gene>
<dbReference type="OrthoDB" id="63514at2759"/>
<dbReference type="GO" id="GO:0030149">
    <property type="term" value="P:sphingolipid catabolic process"/>
    <property type="evidence" value="ECO:0007669"/>
    <property type="project" value="TreeGrafter"/>
</dbReference>
<dbReference type="PANTHER" id="PTHR12393:SF6">
    <property type="entry name" value="SPHINGOMYELIN PHOSPHODIESTERASE 2"/>
    <property type="match status" value="1"/>
</dbReference>
<dbReference type="Proteomes" id="UP000236333">
    <property type="component" value="Unassembled WGS sequence"/>
</dbReference>
<feature type="region of interest" description="Disordered" evidence="1">
    <location>
        <begin position="1670"/>
        <end position="1690"/>
    </location>
</feature>
<keyword evidence="4" id="KW-1185">Reference proteome</keyword>
<feature type="domain" description="F-box" evidence="2">
    <location>
        <begin position="21"/>
        <end position="62"/>
    </location>
</feature>